<dbReference type="EnsemblMetazoa" id="AFUN014407-RA">
    <property type="protein sequence ID" value="AFUN014407-PA"/>
    <property type="gene ID" value="AFUN014407"/>
</dbReference>
<reference evidence="1" key="1">
    <citation type="submission" date="2020-05" db="UniProtKB">
        <authorList>
            <consortium name="EnsemblMetazoa"/>
        </authorList>
    </citation>
    <scope>IDENTIFICATION</scope>
    <source>
        <strain evidence="1">FUMOZ</strain>
    </source>
</reference>
<name>A0A182S1R4_ANOFN</name>
<protein>
    <submittedName>
        <fullName evidence="1">Uncharacterized protein</fullName>
    </submittedName>
</protein>
<evidence type="ECO:0000313" key="1">
    <source>
        <dbReference type="EnsemblMetazoa" id="AFUN014407-PA"/>
    </source>
</evidence>
<dbReference type="AlphaFoldDB" id="A0A182S1R4"/>
<dbReference type="VEuPathDB" id="VectorBase:AFUN014407"/>
<organism evidence="1">
    <name type="scientific">Anopheles funestus</name>
    <name type="common">African malaria mosquito</name>
    <dbReference type="NCBI Taxonomy" id="62324"/>
    <lineage>
        <taxon>Eukaryota</taxon>
        <taxon>Metazoa</taxon>
        <taxon>Ecdysozoa</taxon>
        <taxon>Arthropoda</taxon>
        <taxon>Hexapoda</taxon>
        <taxon>Insecta</taxon>
        <taxon>Pterygota</taxon>
        <taxon>Neoptera</taxon>
        <taxon>Endopterygota</taxon>
        <taxon>Diptera</taxon>
        <taxon>Nematocera</taxon>
        <taxon>Culicoidea</taxon>
        <taxon>Culicidae</taxon>
        <taxon>Anophelinae</taxon>
        <taxon>Anopheles</taxon>
    </lineage>
</organism>
<sequence>MSFGCEGKPAAETHQIPSHCNTEFRFRCLQKQHFLPKRSTNHMETYYNDEQTDSIRAFMCDIL</sequence>
<accession>A0A182S1R4</accession>
<proteinExistence type="predicted"/>